<proteinExistence type="predicted"/>
<dbReference type="AlphaFoldDB" id="A0A426Y9D9"/>
<dbReference type="InterPro" id="IPR013083">
    <property type="entry name" value="Znf_RING/FYVE/PHD"/>
</dbReference>
<protein>
    <recommendedName>
        <fullName evidence="2">RING-type E3 ubiquitin transferase</fullName>
        <ecNumber evidence="2">2.3.2.27</ecNumber>
    </recommendedName>
</protein>
<feature type="compositionally biased region" description="Basic and acidic residues" evidence="9">
    <location>
        <begin position="103"/>
        <end position="119"/>
    </location>
</feature>
<evidence type="ECO:0000256" key="5">
    <source>
        <dbReference type="ARBA" id="ARBA00022771"/>
    </source>
</evidence>
<feature type="signal peptide" evidence="10">
    <location>
        <begin position="1"/>
        <end position="27"/>
    </location>
</feature>
<dbReference type="InterPro" id="IPR010543">
    <property type="entry name" value="DUF1117"/>
</dbReference>
<comment type="caution">
    <text evidence="12">The sequence shown here is derived from an EMBL/GenBank/DDBJ whole genome shotgun (WGS) entry which is preliminary data.</text>
</comment>
<evidence type="ECO:0000256" key="3">
    <source>
        <dbReference type="ARBA" id="ARBA00022679"/>
    </source>
</evidence>
<keyword evidence="6" id="KW-0833">Ubl conjugation pathway</keyword>
<reference evidence="12 13" key="1">
    <citation type="journal article" date="2014" name="Agronomy (Basel)">
        <title>A Draft Genome Sequence for Ensete ventricosum, the Drought-Tolerant Tree Against Hunger.</title>
        <authorList>
            <person name="Harrison J."/>
            <person name="Moore K.A."/>
            <person name="Paszkiewicz K."/>
            <person name="Jones T."/>
            <person name="Grant M."/>
            <person name="Ambacheew D."/>
            <person name="Muzemil S."/>
            <person name="Studholme D.J."/>
        </authorList>
    </citation>
    <scope>NUCLEOTIDE SEQUENCE [LARGE SCALE GENOMIC DNA]</scope>
</reference>
<evidence type="ECO:0000256" key="2">
    <source>
        <dbReference type="ARBA" id="ARBA00012483"/>
    </source>
</evidence>
<feature type="region of interest" description="Disordered" evidence="9">
    <location>
        <begin position="515"/>
        <end position="560"/>
    </location>
</feature>
<feature type="chain" id="PRO_5019281168" description="RING-type E3 ubiquitin transferase" evidence="10">
    <location>
        <begin position="28"/>
        <end position="560"/>
    </location>
</feature>
<dbReference type="Pfam" id="PF06547">
    <property type="entry name" value="DUF1117"/>
    <property type="match status" value="1"/>
</dbReference>
<evidence type="ECO:0000256" key="8">
    <source>
        <dbReference type="PROSITE-ProRule" id="PRU00175"/>
    </source>
</evidence>
<evidence type="ECO:0000256" key="1">
    <source>
        <dbReference type="ARBA" id="ARBA00000900"/>
    </source>
</evidence>
<comment type="catalytic activity">
    <reaction evidence="1">
        <text>S-ubiquitinyl-[E2 ubiquitin-conjugating enzyme]-L-cysteine + [acceptor protein]-L-lysine = [E2 ubiquitin-conjugating enzyme]-L-cysteine + N(6)-ubiquitinyl-[acceptor protein]-L-lysine.</text>
        <dbReference type="EC" id="2.3.2.27"/>
    </reaction>
</comment>
<dbReference type="SMART" id="SM00184">
    <property type="entry name" value="RING"/>
    <property type="match status" value="1"/>
</dbReference>
<evidence type="ECO:0000256" key="9">
    <source>
        <dbReference type="SAM" id="MobiDB-lite"/>
    </source>
</evidence>
<keyword evidence="4" id="KW-0479">Metal-binding</keyword>
<dbReference type="GO" id="GO:0016567">
    <property type="term" value="P:protein ubiquitination"/>
    <property type="evidence" value="ECO:0007669"/>
    <property type="project" value="TreeGrafter"/>
</dbReference>
<feature type="region of interest" description="Disordered" evidence="9">
    <location>
        <begin position="479"/>
        <end position="499"/>
    </location>
</feature>
<feature type="compositionally biased region" description="Basic residues" evidence="9">
    <location>
        <begin position="531"/>
        <end position="547"/>
    </location>
</feature>
<feature type="region of interest" description="Disordered" evidence="9">
    <location>
        <begin position="94"/>
        <end position="119"/>
    </location>
</feature>
<evidence type="ECO:0000256" key="6">
    <source>
        <dbReference type="ARBA" id="ARBA00022786"/>
    </source>
</evidence>
<evidence type="ECO:0000313" key="12">
    <source>
        <dbReference type="EMBL" id="RRT48353.1"/>
    </source>
</evidence>
<name>A0A426Y9D9_ENSVE</name>
<keyword evidence="5 8" id="KW-0863">Zinc-finger</keyword>
<keyword evidence="7" id="KW-0862">Zinc</keyword>
<dbReference type="FunFam" id="3.30.40.10:FF:000022">
    <property type="entry name" value="E3 ubiquitin-protein ligase RING1-like"/>
    <property type="match status" value="1"/>
</dbReference>
<evidence type="ECO:0000313" key="13">
    <source>
        <dbReference type="Proteomes" id="UP000287651"/>
    </source>
</evidence>
<dbReference type="PANTHER" id="PTHR15710">
    <property type="entry name" value="E3 UBIQUITIN-PROTEIN LIGASE PRAJA"/>
    <property type="match status" value="1"/>
</dbReference>
<evidence type="ECO:0000256" key="4">
    <source>
        <dbReference type="ARBA" id="ARBA00022723"/>
    </source>
</evidence>
<dbReference type="CDD" id="cd16667">
    <property type="entry name" value="RING-H2_RNF126-like"/>
    <property type="match status" value="1"/>
</dbReference>
<dbReference type="Gene3D" id="3.30.40.10">
    <property type="entry name" value="Zinc/RING finger domain, C3HC4 (zinc finger)"/>
    <property type="match status" value="1"/>
</dbReference>
<gene>
    <name evidence="12" type="ORF">B296_00038444</name>
</gene>
<dbReference type="PROSITE" id="PS50089">
    <property type="entry name" value="ZF_RING_2"/>
    <property type="match status" value="1"/>
</dbReference>
<dbReference type="GO" id="GO:0061630">
    <property type="term" value="F:ubiquitin protein ligase activity"/>
    <property type="evidence" value="ECO:0007669"/>
    <property type="project" value="UniProtKB-EC"/>
</dbReference>
<dbReference type="SUPFAM" id="SSF57850">
    <property type="entry name" value="RING/U-box"/>
    <property type="match status" value="1"/>
</dbReference>
<keyword evidence="10" id="KW-0732">Signal</keyword>
<dbReference type="EMBL" id="AMZH03014009">
    <property type="protein sequence ID" value="RRT48353.1"/>
    <property type="molecule type" value="Genomic_DNA"/>
</dbReference>
<dbReference type="Proteomes" id="UP000287651">
    <property type="component" value="Unassembled WGS sequence"/>
</dbReference>
<dbReference type="GO" id="GO:0008270">
    <property type="term" value="F:zinc ion binding"/>
    <property type="evidence" value="ECO:0007669"/>
    <property type="project" value="UniProtKB-KW"/>
</dbReference>
<evidence type="ECO:0000256" key="7">
    <source>
        <dbReference type="ARBA" id="ARBA00022833"/>
    </source>
</evidence>
<organism evidence="12 13">
    <name type="scientific">Ensete ventricosum</name>
    <name type="common">Abyssinian banana</name>
    <name type="synonym">Musa ensete</name>
    <dbReference type="NCBI Taxonomy" id="4639"/>
    <lineage>
        <taxon>Eukaryota</taxon>
        <taxon>Viridiplantae</taxon>
        <taxon>Streptophyta</taxon>
        <taxon>Embryophyta</taxon>
        <taxon>Tracheophyta</taxon>
        <taxon>Spermatophyta</taxon>
        <taxon>Magnoliopsida</taxon>
        <taxon>Liliopsida</taxon>
        <taxon>Zingiberales</taxon>
        <taxon>Musaceae</taxon>
        <taxon>Ensete</taxon>
    </lineage>
</organism>
<dbReference type="PANTHER" id="PTHR15710:SF217">
    <property type="entry name" value="E3 UBIQUITIN-PROTEIN LIGASE RDUF2"/>
    <property type="match status" value="1"/>
</dbReference>
<feature type="region of interest" description="Disordered" evidence="9">
    <location>
        <begin position="222"/>
        <end position="280"/>
    </location>
</feature>
<sequence>MPMLCYPFALWQFGFFVLLILMGLVGGQMDDGEDDKLTLQRKGLWHQTGGSESKGSLSAHCFAPGSGLQQRQQRRIRRNSVTRSIFGTRVHGNRSRAVNHPWSELRRGRKSGERREGGEQKRSLYANRFLRGFCFGFARSRRESWDLCGCSYTFRCFLPWRCRRRTGAIGVADSSGCGRRMLSFAPTATAASSRRWAALLPAFTPPLSPAGAGCPPPTLTRLAATGTWRPPRPAPPPPRPRHSSELRFRRNRRSSAGDRSHFNPVIVLRGPSEGGARDADRATTTSFELYYDDGTGSGLRPLPESISDFLMGSGFDRLLEQLAQIELNGIGRGRGCEHPPASKAAIESMPTIEIVDDHIGKDCHCAICMDAFELGTEAREMPCKHIYHQDCILPWLSLRNSCPVCRHEMPTDVQAQGATGAEGDEQAAATGNEEETVGLTIWRLPGGGFAVGRFSGGRRAGEREFPVVYTEMDGGFNSSGAPRRISWSTTSSRSRGSGGIGRAIRNFFSSFRLSRSAPSSSRPSSSSHPASSHRHGSGSFLRRRSRNRSTNWDENASVIA</sequence>
<feature type="compositionally biased region" description="Low complexity" evidence="9">
    <location>
        <begin position="483"/>
        <end position="495"/>
    </location>
</feature>
<feature type="compositionally biased region" description="Low complexity" evidence="9">
    <location>
        <begin position="515"/>
        <end position="530"/>
    </location>
</feature>
<dbReference type="EC" id="2.3.2.27" evidence="2"/>
<dbReference type="GO" id="GO:0005737">
    <property type="term" value="C:cytoplasm"/>
    <property type="evidence" value="ECO:0007669"/>
    <property type="project" value="TreeGrafter"/>
</dbReference>
<evidence type="ECO:0000259" key="11">
    <source>
        <dbReference type="PROSITE" id="PS50089"/>
    </source>
</evidence>
<keyword evidence="3" id="KW-0808">Transferase</keyword>
<dbReference type="Pfam" id="PF13639">
    <property type="entry name" value="zf-RING_2"/>
    <property type="match status" value="1"/>
</dbReference>
<evidence type="ECO:0000256" key="10">
    <source>
        <dbReference type="SAM" id="SignalP"/>
    </source>
</evidence>
<dbReference type="InterPro" id="IPR001841">
    <property type="entry name" value="Znf_RING"/>
</dbReference>
<feature type="domain" description="RING-type" evidence="11">
    <location>
        <begin position="365"/>
        <end position="406"/>
    </location>
</feature>
<accession>A0A426Y9D9</accession>